<proteinExistence type="predicted"/>
<organism evidence="2 3">
    <name type="scientific">Anaerobutyricum hallii</name>
    <dbReference type="NCBI Taxonomy" id="39488"/>
    <lineage>
        <taxon>Bacteria</taxon>
        <taxon>Bacillati</taxon>
        <taxon>Bacillota</taxon>
        <taxon>Clostridia</taxon>
        <taxon>Lachnospirales</taxon>
        <taxon>Lachnospiraceae</taxon>
        <taxon>Anaerobutyricum</taxon>
    </lineage>
</organism>
<dbReference type="Proteomes" id="UP000095679">
    <property type="component" value="Unassembled WGS sequence"/>
</dbReference>
<dbReference type="InterPro" id="IPR008840">
    <property type="entry name" value="Sipho_Gp157"/>
</dbReference>
<reference evidence="2 3" key="1">
    <citation type="submission" date="2015-09" db="EMBL/GenBank/DDBJ databases">
        <authorList>
            <consortium name="Pathogen Informatics"/>
        </authorList>
    </citation>
    <scope>NUCLEOTIDE SEQUENCE [LARGE SCALE GENOMIC DNA]</scope>
    <source>
        <strain evidence="2 3">2789STDY5834835</strain>
    </source>
</reference>
<dbReference type="Pfam" id="PF05565">
    <property type="entry name" value="Sipho_Gp157"/>
    <property type="match status" value="1"/>
</dbReference>
<accession>A0A173XH80</accession>
<dbReference type="RefSeq" id="WP_055297813.1">
    <property type="nucleotide sequence ID" value="NZ_BLYK01000002.1"/>
</dbReference>
<gene>
    <name evidence="2" type="ORF">ERS852450_00128</name>
</gene>
<dbReference type="AlphaFoldDB" id="A0A173XH80"/>
<feature type="coiled-coil region" evidence="1">
    <location>
        <begin position="41"/>
        <end position="78"/>
    </location>
</feature>
<sequence length="162" mass="18817">MTLYELTEEYLKLLDTKKAIDESKVETDIKTAIQKKLIKKMESYLKVRQTLNAEIKALKEEEKRIQNRRKELEKRSNTIDNAVKSSMLATGVLKIKTTLFSFYIKPAEDVLVVDNESEIPERFFVAQEPKLNKKDLNKWAKNNPDKVAAFGHYEPVNSLIIK</sequence>
<keyword evidence="1" id="KW-0175">Coiled coil</keyword>
<evidence type="ECO:0000256" key="1">
    <source>
        <dbReference type="SAM" id="Coils"/>
    </source>
</evidence>
<evidence type="ECO:0000313" key="2">
    <source>
        <dbReference type="EMBL" id="CUN51054.1"/>
    </source>
</evidence>
<name>A0A173XH80_9FIRM</name>
<evidence type="ECO:0000313" key="3">
    <source>
        <dbReference type="Proteomes" id="UP000095679"/>
    </source>
</evidence>
<dbReference type="EMBL" id="CYZL01000001">
    <property type="protein sequence ID" value="CUN51054.1"/>
    <property type="molecule type" value="Genomic_DNA"/>
</dbReference>
<protein>
    <submittedName>
        <fullName evidence="2">Siphovirus Gp157</fullName>
    </submittedName>
</protein>